<protein>
    <submittedName>
        <fullName evidence="1">Uncharacterized protein</fullName>
    </submittedName>
</protein>
<organism evidence="1 2">
    <name type="scientific">Melastoma candidum</name>
    <dbReference type="NCBI Taxonomy" id="119954"/>
    <lineage>
        <taxon>Eukaryota</taxon>
        <taxon>Viridiplantae</taxon>
        <taxon>Streptophyta</taxon>
        <taxon>Embryophyta</taxon>
        <taxon>Tracheophyta</taxon>
        <taxon>Spermatophyta</taxon>
        <taxon>Magnoliopsida</taxon>
        <taxon>eudicotyledons</taxon>
        <taxon>Gunneridae</taxon>
        <taxon>Pentapetalae</taxon>
        <taxon>rosids</taxon>
        <taxon>malvids</taxon>
        <taxon>Myrtales</taxon>
        <taxon>Melastomataceae</taxon>
        <taxon>Melastomatoideae</taxon>
        <taxon>Melastomateae</taxon>
        <taxon>Melastoma</taxon>
    </lineage>
</organism>
<comment type="caution">
    <text evidence="1">The sequence shown here is derived from an EMBL/GenBank/DDBJ whole genome shotgun (WGS) entry which is preliminary data.</text>
</comment>
<reference evidence="2" key="1">
    <citation type="journal article" date="2023" name="Front. Plant Sci.">
        <title>Chromosomal-level genome assembly of Melastoma candidum provides insights into trichome evolution.</title>
        <authorList>
            <person name="Zhong Y."/>
            <person name="Wu W."/>
            <person name="Sun C."/>
            <person name="Zou P."/>
            <person name="Liu Y."/>
            <person name="Dai S."/>
            <person name="Zhou R."/>
        </authorList>
    </citation>
    <scope>NUCLEOTIDE SEQUENCE [LARGE SCALE GENOMIC DNA]</scope>
</reference>
<dbReference type="EMBL" id="CM042887">
    <property type="protein sequence ID" value="KAI4329693.1"/>
    <property type="molecule type" value="Genomic_DNA"/>
</dbReference>
<accession>A0ACB9N001</accession>
<dbReference type="Proteomes" id="UP001057402">
    <property type="component" value="Chromosome 8"/>
</dbReference>
<name>A0ACB9N001_9MYRT</name>
<evidence type="ECO:0000313" key="2">
    <source>
        <dbReference type="Proteomes" id="UP001057402"/>
    </source>
</evidence>
<keyword evidence="2" id="KW-1185">Reference proteome</keyword>
<proteinExistence type="predicted"/>
<evidence type="ECO:0000313" key="1">
    <source>
        <dbReference type="EMBL" id="KAI4329693.1"/>
    </source>
</evidence>
<sequence length="802" mass="91455">MGFSPEAVPVSPSTPPPPPSRHVSAIPALLPHAQCSDQVAARSSDHILGCLRLTDATGNDGTEMMMTTATAMTWKQVEERFHRVAYPRHGVPGGRVARCSDFAYCIGMEQSKEFGKELLRAIRGHGHGDLGDFKCDINLEQLHFYWDLITTPCSKTKLHILFHMYDRNMDGIVTTCDMKQMILLSAATNKLAVTHEEAQDYAHLVMDAVDSDNKGFLHLREVEALLKIGLSKDSYSVGRFRRTVGSQPHGEYGWDIDQEPMSRPEAVFRAQWRRAWIVMLWIAVCCSLFAWKFVQYRRRMAFEVMGYCLCTAKGAAETLKFNMAVILLPVCRNTITWLRSSHLISSVFPFNDNINFHKLIAAGIVIGVILHGGTHLACDFPRISGSDRSIFQQTIAARFGYRQPSYIQILATTEVTTGIVMVILMTIAFSLATTWPRRQSPHLPTAVRQVTGYNTFWYSHHLFILVYVLLIIHSMFLFLTSNMIEKTTWMYIAVPVLLYAGERILRSVRSGLQGVEITKATIYPGKVLSIEFRKPEGFEYRSGMCIYLQCPQVSPFEWHPFSLTSGPDDDCLSIHIRTLGDWSRQLYSLFQETKISRKDHYPEIRVDGPYGAASQDHVKYEIVVMIGLGIGITPFISILKDVTNNNHHQQNREDGHVRRKPSSRRSKAYLYWVTREQSSFAWFRDVIEQLPATHHKEARVEMHNFLTCMYKEEDARTALLSAIQVLCHARSRIDFISRTPVCTDFGRPDWHRIFSELSTRHRGKQIGVFYCGPSAVARELQELSTKFTTTTTTTFVFHKEHY</sequence>
<gene>
    <name evidence="1" type="ORF">MLD38_028048</name>
</gene>